<dbReference type="GO" id="GO:0006313">
    <property type="term" value="P:DNA transposition"/>
    <property type="evidence" value="ECO:0007669"/>
    <property type="project" value="InterPro"/>
</dbReference>
<dbReference type="GO" id="GO:0004803">
    <property type="term" value="F:transposase activity"/>
    <property type="evidence" value="ECO:0007669"/>
    <property type="project" value="InterPro"/>
</dbReference>
<reference evidence="2 3" key="1">
    <citation type="journal article" date="2012" name="J. Bacteriol.">
        <title>Genome sequence of the bacterium Streptomyces davawensis JCM 4913 and heterologous production of the unique antibiotic roseoflavin.</title>
        <authorList>
            <person name="Jankowitsch F."/>
            <person name="Schwarz J."/>
            <person name="Ruckert C."/>
            <person name="Gust B."/>
            <person name="Szczepanowski R."/>
            <person name="Blom J."/>
            <person name="Pelzer S."/>
            <person name="Kalinowski J."/>
            <person name="Mack M."/>
        </authorList>
    </citation>
    <scope>NUCLEOTIDE SEQUENCE [LARGE SCALE GENOMIC DNA]</scope>
    <source>
        <strain evidence="3">DSM 101723 / JCM 4913 / KCC S-0913 / 768</strain>
    </source>
</reference>
<name>K4QUA0_STRDJ</name>
<dbReference type="PATRIC" id="fig|1214101.3.peg.132"/>
<dbReference type="HOGENOM" id="CLU_1824183_0_0_11"/>
<dbReference type="eggNOG" id="COG4644">
    <property type="taxonomic scope" value="Bacteria"/>
</dbReference>
<organism evidence="2 3">
    <name type="scientific">Streptomyces davaonensis (strain DSM 101723 / JCM 4913 / KCC S-0913 / 768)</name>
    <dbReference type="NCBI Taxonomy" id="1214101"/>
    <lineage>
        <taxon>Bacteria</taxon>
        <taxon>Bacillati</taxon>
        <taxon>Actinomycetota</taxon>
        <taxon>Actinomycetes</taxon>
        <taxon>Kitasatosporales</taxon>
        <taxon>Streptomycetaceae</taxon>
        <taxon>Streptomyces</taxon>
    </lineage>
</organism>
<evidence type="ECO:0000313" key="3">
    <source>
        <dbReference type="Proteomes" id="UP000008043"/>
    </source>
</evidence>
<evidence type="ECO:0000313" key="2">
    <source>
        <dbReference type="EMBL" id="CCK24513.1"/>
    </source>
</evidence>
<feature type="domain" description="Tn3 transposase DDE" evidence="1">
    <location>
        <begin position="20"/>
        <end position="74"/>
    </location>
</feature>
<sequence length="141" mass="14802">MQLVPDTCLVPGRQAPPAGQLGALGLVLDAMVLWATRYINAAVARLRAEGHEIRDGGIARLSPLKHENLTVLGRCGFTASVAAGGSLRPLRGPDAVGLDGDDESADEWAELCVGMGRRYRWLCLERGGAGLAGQGVRGEIT</sequence>
<dbReference type="EMBL" id="HE971709">
    <property type="protein sequence ID" value="CCK24513.1"/>
    <property type="molecule type" value="Genomic_DNA"/>
</dbReference>
<protein>
    <recommendedName>
        <fullName evidence="1">Tn3 transposase DDE domain-containing protein</fullName>
    </recommendedName>
</protein>
<keyword evidence="3" id="KW-1185">Reference proteome</keyword>
<evidence type="ECO:0000259" key="1">
    <source>
        <dbReference type="Pfam" id="PF01526"/>
    </source>
</evidence>
<proteinExistence type="predicted"/>
<dbReference type="STRING" id="1214101.BN159_0134"/>
<dbReference type="KEGG" id="sdv:BN159_0134"/>
<dbReference type="AlphaFoldDB" id="K4QUA0"/>
<accession>K4QUA0</accession>
<dbReference type="Proteomes" id="UP000008043">
    <property type="component" value="Chromosome"/>
</dbReference>
<dbReference type="InterPro" id="IPR002513">
    <property type="entry name" value="Tn3_Tnp_DDE_dom"/>
</dbReference>
<gene>
    <name evidence="2" type="ORF">BN159_0134</name>
</gene>
<dbReference type="Pfam" id="PF01526">
    <property type="entry name" value="DDE_Tnp_Tn3"/>
    <property type="match status" value="1"/>
</dbReference>